<evidence type="ECO:0000259" key="23">
    <source>
        <dbReference type="PROSITE" id="PS50011"/>
    </source>
</evidence>
<keyword evidence="16" id="KW-0325">Glycoprotein</keyword>
<dbReference type="PROSITE" id="PS50011">
    <property type="entry name" value="PROTEIN_KINASE_DOM"/>
    <property type="match status" value="1"/>
</dbReference>
<dbReference type="STRING" id="1590841.A0A2R6PUZ3"/>
<dbReference type="CDD" id="cd01098">
    <property type="entry name" value="PAN_AP_plant"/>
    <property type="match status" value="1"/>
</dbReference>
<keyword evidence="13 21" id="KW-0472">Membrane</keyword>
<keyword evidence="7 22" id="KW-0732">Signal</keyword>
<evidence type="ECO:0000256" key="10">
    <source>
        <dbReference type="ARBA" id="ARBA00022777"/>
    </source>
</evidence>
<feature type="domain" description="Bulb-type lectin" evidence="24">
    <location>
        <begin position="28"/>
        <end position="169"/>
    </location>
</feature>
<gene>
    <name evidence="26" type="ORF">CEY00_Acc26923</name>
</gene>
<reference evidence="26 27" key="1">
    <citation type="submission" date="2017-07" db="EMBL/GenBank/DDBJ databases">
        <title>An improved, manually edited Actinidia chinensis var. chinensis (kiwifruit) genome highlights the challenges associated with draft genomes and gene prediction in plants.</title>
        <authorList>
            <person name="Pilkington S."/>
            <person name="Crowhurst R."/>
            <person name="Hilario E."/>
            <person name="Nardozza S."/>
            <person name="Fraser L."/>
            <person name="Peng Y."/>
            <person name="Gunaseelan K."/>
            <person name="Simpson R."/>
            <person name="Tahir J."/>
            <person name="Deroles S."/>
            <person name="Templeton K."/>
            <person name="Luo Z."/>
            <person name="Davy M."/>
            <person name="Cheng C."/>
            <person name="Mcneilage M."/>
            <person name="Scaglione D."/>
            <person name="Liu Y."/>
            <person name="Zhang Q."/>
            <person name="Datson P."/>
            <person name="De Silva N."/>
            <person name="Gardiner S."/>
            <person name="Bassett H."/>
            <person name="Chagne D."/>
            <person name="Mccallum J."/>
            <person name="Dzierzon H."/>
            <person name="Deng C."/>
            <person name="Wang Y.-Y."/>
            <person name="Barron N."/>
            <person name="Manako K."/>
            <person name="Bowen J."/>
            <person name="Foster T."/>
            <person name="Erridge Z."/>
            <person name="Tiffin H."/>
            <person name="Waite C."/>
            <person name="Davies K."/>
            <person name="Grierson E."/>
            <person name="Laing W."/>
            <person name="Kirk R."/>
            <person name="Chen X."/>
            <person name="Wood M."/>
            <person name="Montefiori M."/>
            <person name="Brummell D."/>
            <person name="Schwinn K."/>
            <person name="Catanach A."/>
            <person name="Fullerton C."/>
            <person name="Li D."/>
            <person name="Meiyalaghan S."/>
            <person name="Nieuwenhuizen N."/>
            <person name="Read N."/>
            <person name="Prakash R."/>
            <person name="Hunter D."/>
            <person name="Zhang H."/>
            <person name="Mckenzie M."/>
            <person name="Knabel M."/>
            <person name="Harris A."/>
            <person name="Allan A."/>
            <person name="Chen A."/>
            <person name="Janssen B."/>
            <person name="Plunkett B."/>
            <person name="Dwamena C."/>
            <person name="Voogd C."/>
            <person name="Leif D."/>
            <person name="Lafferty D."/>
            <person name="Souleyre E."/>
            <person name="Varkonyi-Gasic E."/>
            <person name="Gambi F."/>
            <person name="Hanley J."/>
            <person name="Yao J.-L."/>
            <person name="Cheung J."/>
            <person name="David K."/>
            <person name="Warren B."/>
            <person name="Marsh K."/>
            <person name="Snowden K."/>
            <person name="Lin-Wang K."/>
            <person name="Brian L."/>
            <person name="Martinez-Sanchez M."/>
            <person name="Wang M."/>
            <person name="Ileperuma N."/>
            <person name="Macnee N."/>
            <person name="Campin R."/>
            <person name="Mcatee P."/>
            <person name="Drummond R."/>
            <person name="Espley R."/>
            <person name="Ireland H."/>
            <person name="Wu R."/>
            <person name="Atkinson R."/>
            <person name="Karunairetnam S."/>
            <person name="Bulley S."/>
            <person name="Chunkath S."/>
            <person name="Hanley Z."/>
            <person name="Storey R."/>
            <person name="Thrimawithana A."/>
            <person name="Thomson S."/>
            <person name="David C."/>
            <person name="Testolin R."/>
        </authorList>
    </citation>
    <scope>NUCLEOTIDE SEQUENCE [LARGE SCALE GENOMIC DNA]</scope>
    <source>
        <strain evidence="27">cv. Red5</strain>
        <tissue evidence="26">Young leaf</tissue>
    </source>
</reference>
<evidence type="ECO:0000256" key="15">
    <source>
        <dbReference type="ARBA" id="ARBA00023170"/>
    </source>
</evidence>
<dbReference type="Gene3D" id="3.30.200.20">
    <property type="entry name" value="Phosphorylase Kinase, domain 1"/>
    <property type="match status" value="1"/>
</dbReference>
<dbReference type="InterPro" id="IPR051343">
    <property type="entry name" value="G-type_lectin_kinases/EP1-like"/>
</dbReference>
<dbReference type="InterPro" id="IPR017441">
    <property type="entry name" value="Protein_kinase_ATP_BS"/>
</dbReference>
<dbReference type="FunFam" id="1.10.510.10:FF:000248">
    <property type="entry name" value="S-receptor-like kinase 5"/>
    <property type="match status" value="1"/>
</dbReference>
<comment type="subcellular location">
    <subcellularLocation>
        <location evidence="1">Membrane</location>
        <topology evidence="1">Single-pass type I membrane protein</topology>
    </subcellularLocation>
</comment>
<feature type="signal peptide" evidence="22">
    <location>
        <begin position="1"/>
        <end position="23"/>
    </location>
</feature>
<keyword evidence="15 26" id="KW-0675">Receptor</keyword>
<evidence type="ECO:0000256" key="21">
    <source>
        <dbReference type="SAM" id="Phobius"/>
    </source>
</evidence>
<reference evidence="27" key="2">
    <citation type="journal article" date="2018" name="BMC Genomics">
        <title>A manually annotated Actinidia chinensis var. chinensis (kiwifruit) genome highlights the challenges associated with draft genomes and gene prediction in plants.</title>
        <authorList>
            <person name="Pilkington S.M."/>
            <person name="Crowhurst R."/>
            <person name="Hilario E."/>
            <person name="Nardozza S."/>
            <person name="Fraser L."/>
            <person name="Peng Y."/>
            <person name="Gunaseelan K."/>
            <person name="Simpson R."/>
            <person name="Tahir J."/>
            <person name="Deroles S.C."/>
            <person name="Templeton K."/>
            <person name="Luo Z."/>
            <person name="Davy M."/>
            <person name="Cheng C."/>
            <person name="McNeilage M."/>
            <person name="Scaglione D."/>
            <person name="Liu Y."/>
            <person name="Zhang Q."/>
            <person name="Datson P."/>
            <person name="De Silva N."/>
            <person name="Gardiner S.E."/>
            <person name="Bassett H."/>
            <person name="Chagne D."/>
            <person name="McCallum J."/>
            <person name="Dzierzon H."/>
            <person name="Deng C."/>
            <person name="Wang Y.Y."/>
            <person name="Barron L."/>
            <person name="Manako K."/>
            <person name="Bowen J."/>
            <person name="Foster T.M."/>
            <person name="Erridge Z.A."/>
            <person name="Tiffin H."/>
            <person name="Waite C.N."/>
            <person name="Davies K.M."/>
            <person name="Grierson E.P."/>
            <person name="Laing W.A."/>
            <person name="Kirk R."/>
            <person name="Chen X."/>
            <person name="Wood M."/>
            <person name="Montefiori M."/>
            <person name="Brummell D.A."/>
            <person name="Schwinn K.E."/>
            <person name="Catanach A."/>
            <person name="Fullerton C."/>
            <person name="Li D."/>
            <person name="Meiyalaghan S."/>
            <person name="Nieuwenhuizen N."/>
            <person name="Read N."/>
            <person name="Prakash R."/>
            <person name="Hunter D."/>
            <person name="Zhang H."/>
            <person name="McKenzie M."/>
            <person name="Knabel M."/>
            <person name="Harris A."/>
            <person name="Allan A.C."/>
            <person name="Gleave A."/>
            <person name="Chen A."/>
            <person name="Janssen B.J."/>
            <person name="Plunkett B."/>
            <person name="Ampomah-Dwamena C."/>
            <person name="Voogd C."/>
            <person name="Leif D."/>
            <person name="Lafferty D."/>
            <person name="Souleyre E.J.F."/>
            <person name="Varkonyi-Gasic E."/>
            <person name="Gambi F."/>
            <person name="Hanley J."/>
            <person name="Yao J.L."/>
            <person name="Cheung J."/>
            <person name="David K.M."/>
            <person name="Warren B."/>
            <person name="Marsh K."/>
            <person name="Snowden K.C."/>
            <person name="Lin-Wang K."/>
            <person name="Brian L."/>
            <person name="Martinez-Sanchez M."/>
            <person name="Wang M."/>
            <person name="Ileperuma N."/>
            <person name="Macnee N."/>
            <person name="Campin R."/>
            <person name="McAtee P."/>
            <person name="Drummond R.S.M."/>
            <person name="Espley R.V."/>
            <person name="Ireland H.S."/>
            <person name="Wu R."/>
            <person name="Atkinson R.G."/>
            <person name="Karunairetnam S."/>
            <person name="Bulley S."/>
            <person name="Chunkath S."/>
            <person name="Hanley Z."/>
            <person name="Storey R."/>
            <person name="Thrimawithana A.H."/>
            <person name="Thomson S."/>
            <person name="David C."/>
            <person name="Testolin R."/>
            <person name="Huang H."/>
            <person name="Hellens R.P."/>
            <person name="Schaffer R.J."/>
        </authorList>
    </citation>
    <scope>NUCLEOTIDE SEQUENCE [LARGE SCALE GENOMIC DNA]</scope>
    <source>
        <strain evidence="27">cv. Red5</strain>
    </source>
</reference>
<dbReference type="SUPFAM" id="SSF56112">
    <property type="entry name" value="Protein kinase-like (PK-like)"/>
    <property type="match status" value="1"/>
</dbReference>
<comment type="catalytic activity">
    <reaction evidence="17 19">
        <text>L-threonyl-[protein] + ATP = O-phospho-L-threonyl-[protein] + ADP + H(+)</text>
        <dbReference type="Rhea" id="RHEA:46608"/>
        <dbReference type="Rhea" id="RHEA-COMP:11060"/>
        <dbReference type="Rhea" id="RHEA-COMP:11605"/>
        <dbReference type="ChEBI" id="CHEBI:15378"/>
        <dbReference type="ChEBI" id="CHEBI:30013"/>
        <dbReference type="ChEBI" id="CHEBI:30616"/>
        <dbReference type="ChEBI" id="CHEBI:61977"/>
        <dbReference type="ChEBI" id="CHEBI:456216"/>
        <dbReference type="EC" id="2.7.11.1"/>
    </reaction>
</comment>
<keyword evidence="27" id="KW-1185">Reference proteome</keyword>
<evidence type="ECO:0000256" key="9">
    <source>
        <dbReference type="ARBA" id="ARBA00022741"/>
    </source>
</evidence>
<dbReference type="EC" id="2.7.11.1" evidence="19"/>
<dbReference type="GO" id="GO:0106310">
    <property type="term" value="F:protein serine kinase activity"/>
    <property type="evidence" value="ECO:0007669"/>
    <property type="project" value="RHEA"/>
</dbReference>
<organism evidence="26 27">
    <name type="scientific">Actinidia chinensis var. chinensis</name>
    <name type="common">Chinese soft-hair kiwi</name>
    <dbReference type="NCBI Taxonomy" id="1590841"/>
    <lineage>
        <taxon>Eukaryota</taxon>
        <taxon>Viridiplantae</taxon>
        <taxon>Streptophyta</taxon>
        <taxon>Embryophyta</taxon>
        <taxon>Tracheophyta</taxon>
        <taxon>Spermatophyta</taxon>
        <taxon>Magnoliopsida</taxon>
        <taxon>eudicotyledons</taxon>
        <taxon>Gunneridae</taxon>
        <taxon>Pentapetalae</taxon>
        <taxon>asterids</taxon>
        <taxon>Ericales</taxon>
        <taxon>Actinidiaceae</taxon>
        <taxon>Actinidia</taxon>
    </lineage>
</organism>
<evidence type="ECO:0000313" key="27">
    <source>
        <dbReference type="Proteomes" id="UP000241394"/>
    </source>
</evidence>
<dbReference type="FunFam" id="3.30.200.20:FF:000178">
    <property type="entry name" value="serine/threonine-protein kinase PBS1-like"/>
    <property type="match status" value="1"/>
</dbReference>
<evidence type="ECO:0000256" key="1">
    <source>
        <dbReference type="ARBA" id="ARBA00004479"/>
    </source>
</evidence>
<evidence type="ECO:0000256" key="5">
    <source>
        <dbReference type="ARBA" id="ARBA00022679"/>
    </source>
</evidence>
<keyword evidence="11 19" id="KW-0067">ATP-binding</keyword>
<keyword evidence="6 21" id="KW-0812">Transmembrane</keyword>
<dbReference type="InterPro" id="IPR000719">
    <property type="entry name" value="Prot_kinase_dom"/>
</dbReference>
<keyword evidence="8 26" id="KW-0430">Lectin</keyword>
<evidence type="ECO:0000256" key="7">
    <source>
        <dbReference type="ARBA" id="ARBA00022729"/>
    </source>
</evidence>
<evidence type="ECO:0000256" key="19">
    <source>
        <dbReference type="PIRNR" id="PIRNR000641"/>
    </source>
</evidence>
<dbReference type="PROSITE" id="PS00107">
    <property type="entry name" value="PROTEIN_KINASE_ATP"/>
    <property type="match status" value="1"/>
</dbReference>
<dbReference type="PROSITE" id="PS50948">
    <property type="entry name" value="PAN"/>
    <property type="match status" value="1"/>
</dbReference>
<keyword evidence="5 19" id="KW-0808">Transferase</keyword>
<dbReference type="InterPro" id="IPR008271">
    <property type="entry name" value="Ser/Thr_kinase_AS"/>
</dbReference>
<dbReference type="SMART" id="SM00220">
    <property type="entry name" value="S_TKc"/>
    <property type="match status" value="1"/>
</dbReference>
<keyword evidence="9 19" id="KW-0547">Nucleotide-binding</keyword>
<dbReference type="AlphaFoldDB" id="A0A2R6PUZ3"/>
<feature type="transmembrane region" description="Helical" evidence="21">
    <location>
        <begin position="467"/>
        <end position="488"/>
    </location>
</feature>
<comment type="similarity">
    <text evidence="19">Belongs to the protein kinase superfamily. Ser/Thr protein kinase family.</text>
</comment>
<evidence type="ECO:0000256" key="13">
    <source>
        <dbReference type="ARBA" id="ARBA00023136"/>
    </source>
</evidence>
<dbReference type="CDD" id="cd14066">
    <property type="entry name" value="STKc_IRAK"/>
    <property type="match status" value="1"/>
</dbReference>
<dbReference type="Pfam" id="PF08276">
    <property type="entry name" value="PAN_2"/>
    <property type="match status" value="1"/>
</dbReference>
<name>A0A2R6PUZ3_ACTCC</name>
<comment type="catalytic activity">
    <reaction evidence="18 19">
        <text>L-seryl-[protein] + ATP = O-phospho-L-seryl-[protein] + ADP + H(+)</text>
        <dbReference type="Rhea" id="RHEA:17989"/>
        <dbReference type="Rhea" id="RHEA-COMP:9863"/>
        <dbReference type="Rhea" id="RHEA-COMP:11604"/>
        <dbReference type="ChEBI" id="CHEBI:15378"/>
        <dbReference type="ChEBI" id="CHEBI:29999"/>
        <dbReference type="ChEBI" id="CHEBI:30616"/>
        <dbReference type="ChEBI" id="CHEBI:83421"/>
        <dbReference type="ChEBI" id="CHEBI:456216"/>
        <dbReference type="EC" id="2.7.11.1"/>
    </reaction>
</comment>
<evidence type="ECO:0000256" key="18">
    <source>
        <dbReference type="ARBA" id="ARBA00048679"/>
    </source>
</evidence>
<dbReference type="InterPro" id="IPR003609">
    <property type="entry name" value="Pan_app"/>
</dbReference>
<evidence type="ECO:0000256" key="20">
    <source>
        <dbReference type="PROSITE-ProRule" id="PRU10141"/>
    </source>
</evidence>
<dbReference type="OrthoDB" id="4062651at2759"/>
<dbReference type="InterPro" id="IPR000858">
    <property type="entry name" value="S_locus_glycoprot_dom"/>
</dbReference>
<dbReference type="GO" id="GO:0030246">
    <property type="term" value="F:carbohydrate binding"/>
    <property type="evidence" value="ECO:0007669"/>
    <property type="project" value="UniProtKB-KW"/>
</dbReference>
<feature type="binding site" evidence="20">
    <location>
        <position position="557"/>
    </location>
    <ligand>
        <name>ATP</name>
        <dbReference type="ChEBI" id="CHEBI:30616"/>
    </ligand>
</feature>
<dbReference type="PROSITE" id="PS00108">
    <property type="entry name" value="PROTEIN_KINASE_ST"/>
    <property type="match status" value="1"/>
</dbReference>
<dbReference type="SMART" id="SM00108">
    <property type="entry name" value="B_lectin"/>
    <property type="match status" value="1"/>
</dbReference>
<evidence type="ECO:0000259" key="25">
    <source>
        <dbReference type="PROSITE" id="PS50948"/>
    </source>
</evidence>
<evidence type="ECO:0000256" key="8">
    <source>
        <dbReference type="ARBA" id="ARBA00022734"/>
    </source>
</evidence>
<evidence type="ECO:0000256" key="2">
    <source>
        <dbReference type="ARBA" id="ARBA00022527"/>
    </source>
</evidence>
<feature type="domain" description="Protein kinase" evidence="23">
    <location>
        <begin position="529"/>
        <end position="808"/>
    </location>
</feature>
<keyword evidence="12 21" id="KW-1133">Transmembrane helix</keyword>
<evidence type="ECO:0000256" key="22">
    <source>
        <dbReference type="SAM" id="SignalP"/>
    </source>
</evidence>
<dbReference type="Pfam" id="PF00954">
    <property type="entry name" value="S_locus_glycop"/>
    <property type="match status" value="1"/>
</dbReference>
<keyword evidence="3" id="KW-0245">EGF-like domain</keyword>
<dbReference type="Pfam" id="PF01453">
    <property type="entry name" value="B_lectin"/>
    <property type="match status" value="1"/>
</dbReference>
<dbReference type="InterPro" id="IPR024171">
    <property type="entry name" value="SRK-like_kinase"/>
</dbReference>
<dbReference type="Gene3D" id="2.90.10.30">
    <property type="match status" value="1"/>
</dbReference>
<dbReference type="PROSITE" id="PS50927">
    <property type="entry name" value="BULB_LECTIN"/>
    <property type="match status" value="1"/>
</dbReference>
<dbReference type="InterPro" id="IPR001480">
    <property type="entry name" value="Bulb-type_lectin_dom"/>
</dbReference>
<dbReference type="PROSITE" id="PS51257">
    <property type="entry name" value="PROKAR_LIPOPROTEIN"/>
    <property type="match status" value="1"/>
</dbReference>
<keyword evidence="14" id="KW-1015">Disulfide bond</keyword>
<keyword evidence="4" id="KW-0597">Phosphoprotein</keyword>
<dbReference type="InterPro" id="IPR036426">
    <property type="entry name" value="Bulb-type_lectin_dom_sf"/>
</dbReference>
<dbReference type="Pfam" id="PF00069">
    <property type="entry name" value="Pkinase"/>
    <property type="match status" value="1"/>
</dbReference>
<evidence type="ECO:0000313" key="26">
    <source>
        <dbReference type="EMBL" id="PSR96869.1"/>
    </source>
</evidence>
<evidence type="ECO:0000256" key="11">
    <source>
        <dbReference type="ARBA" id="ARBA00022840"/>
    </source>
</evidence>
<evidence type="ECO:0000259" key="24">
    <source>
        <dbReference type="PROSITE" id="PS50927"/>
    </source>
</evidence>
<keyword evidence="2 19" id="KW-0723">Serine/threonine-protein kinase</keyword>
<dbReference type="Gene3D" id="1.10.510.10">
    <property type="entry name" value="Transferase(Phosphotransferase) domain 1"/>
    <property type="match status" value="1"/>
</dbReference>
<dbReference type="PIRSF" id="PIRSF000641">
    <property type="entry name" value="SRK"/>
    <property type="match status" value="1"/>
</dbReference>
<feature type="domain" description="Apple" evidence="25">
    <location>
        <begin position="348"/>
        <end position="433"/>
    </location>
</feature>
<dbReference type="GO" id="GO:0005524">
    <property type="term" value="F:ATP binding"/>
    <property type="evidence" value="ECO:0007669"/>
    <property type="project" value="UniProtKB-UniRule"/>
</dbReference>
<protein>
    <recommendedName>
        <fullName evidence="19">Receptor-like serine/threonine-protein kinase</fullName>
        <ecNumber evidence="19">2.7.11.1</ecNumber>
    </recommendedName>
</protein>
<dbReference type="CDD" id="cd00028">
    <property type="entry name" value="B_lectin"/>
    <property type="match status" value="1"/>
</dbReference>
<evidence type="ECO:0000256" key="17">
    <source>
        <dbReference type="ARBA" id="ARBA00047899"/>
    </source>
</evidence>
<feature type="chain" id="PRO_5015347528" description="Receptor-like serine/threonine-protein kinase" evidence="22">
    <location>
        <begin position="24"/>
        <end position="852"/>
    </location>
</feature>
<evidence type="ECO:0000256" key="16">
    <source>
        <dbReference type="ARBA" id="ARBA00023180"/>
    </source>
</evidence>
<dbReference type="InParanoid" id="A0A2R6PUZ3"/>
<dbReference type="PANTHER" id="PTHR47976:SF30">
    <property type="entry name" value="RECEPTOR-LIKE SERINE_THREONINE-PROTEIN KINASE"/>
    <property type="match status" value="1"/>
</dbReference>
<sequence length="852" mass="94445">MGTKWFFHMLCLVSSSCVQAIRADIYPTANLSSSWKITTGDLNYYPDGVGLIPVLADPGSETSPAMSCGLYSQRGLDSFVLSIYIMIGSGVNDLVSPRVLWSANKVNPVKINATLNFTSEGDLVLGDANGTLAWSTNTSGKSVIGMKIDIGGNLVLYDSSNSIVWQSFDYPTNTWLPGQHLTIGQKLVSSVSATSWSEGPFYLSLTSSGLSAFIAANPSQIYMKLIRKGYMFYPFKTGRLDYLVNSSHDIHEVVYESETEHFQYMRLESNGHLRVYHWVEATEALADDIPATRFGTCSYPLVCGSYGVCSNGKYCSCPKGKEGDSSYFDLVSLEDHSQGCVPVTPLSCQSAQRHLLLELDNVDYFEFVMVLADTNVENCKQACLNNCSCKAALFEYEFNVSHGNCALPSQIFSLTNISKQFTVHSITFIKVQEPELASSKSSPTKLNSTSKSSIEPESHSSSLKRTVIMALILAGSFVLALIAIYLTCKKHNLRDAQKEDGEEEVSLDMLPNLAKRFSYDDLKSATENFHQCRKLGGGGFGSVFKGTLGDGAKVAVKRLDLLGQGRKEFLAEVKTMGRIHHVNLVKLVGFCAERSHRLLVYEYMSNGSLDKWIFDRTPKGSLKWEIRKKIILNIAKGLTYLHEDCQKRIVHLDIKPQNILLDEDFNAKLSDFGLSKSIDKDQSHVITQMRGTRGYLAPEWLSRKITEKADVYSFGVVLLEVICGRKCMDYSQQEDNENLLQIVKKKAQGNQLFELIDKCGEDMLRHQEEVVKTMRTSLWCLHSDSARRPSMSTVVKVLEGVTTTEPSLESVTATEPIVDSSFLVSTPIDVEPNEAVSQFSTPPRASILSGPR</sequence>
<dbReference type="SUPFAM" id="SSF51110">
    <property type="entry name" value="alpha-D-mannose-specific plant lectins"/>
    <property type="match status" value="1"/>
</dbReference>
<dbReference type="InterPro" id="IPR011009">
    <property type="entry name" value="Kinase-like_dom_sf"/>
</dbReference>
<evidence type="ECO:0000256" key="4">
    <source>
        <dbReference type="ARBA" id="ARBA00022553"/>
    </source>
</evidence>
<dbReference type="OMA" id="CKETCAK"/>
<comment type="caution">
    <text evidence="26">The sequence shown here is derived from an EMBL/GenBank/DDBJ whole genome shotgun (WGS) entry which is preliminary data.</text>
</comment>
<dbReference type="GO" id="GO:0004674">
    <property type="term" value="F:protein serine/threonine kinase activity"/>
    <property type="evidence" value="ECO:0007669"/>
    <property type="project" value="UniProtKB-KW"/>
</dbReference>
<dbReference type="Gramene" id="PSR96869">
    <property type="protein sequence ID" value="PSR96869"/>
    <property type="gene ID" value="CEY00_Acc26923"/>
</dbReference>
<evidence type="ECO:0000256" key="12">
    <source>
        <dbReference type="ARBA" id="ARBA00022989"/>
    </source>
</evidence>
<dbReference type="Proteomes" id="UP000241394">
    <property type="component" value="Chromosome LG23"/>
</dbReference>
<dbReference type="PANTHER" id="PTHR47976">
    <property type="entry name" value="G-TYPE LECTIN S-RECEPTOR-LIKE SERINE/THREONINE-PROTEIN KINASE SD2-5"/>
    <property type="match status" value="1"/>
</dbReference>
<keyword evidence="10 19" id="KW-0418">Kinase</keyword>
<dbReference type="EMBL" id="NKQK01000023">
    <property type="protein sequence ID" value="PSR96869.1"/>
    <property type="molecule type" value="Genomic_DNA"/>
</dbReference>
<evidence type="ECO:0000256" key="3">
    <source>
        <dbReference type="ARBA" id="ARBA00022536"/>
    </source>
</evidence>
<proteinExistence type="inferred from homology"/>
<dbReference type="GO" id="GO:0048544">
    <property type="term" value="P:recognition of pollen"/>
    <property type="evidence" value="ECO:0007669"/>
    <property type="project" value="InterPro"/>
</dbReference>
<dbReference type="FunFam" id="2.90.10.30:FF:000003">
    <property type="entry name" value="Os04g0303100 protein"/>
    <property type="match status" value="1"/>
</dbReference>
<evidence type="ECO:0000256" key="14">
    <source>
        <dbReference type="ARBA" id="ARBA00023157"/>
    </source>
</evidence>
<dbReference type="GO" id="GO:0016020">
    <property type="term" value="C:membrane"/>
    <property type="evidence" value="ECO:0007669"/>
    <property type="project" value="UniProtKB-SubCell"/>
</dbReference>
<evidence type="ECO:0000256" key="6">
    <source>
        <dbReference type="ARBA" id="ARBA00022692"/>
    </source>
</evidence>
<accession>A0A2R6PUZ3</accession>